<dbReference type="InterPro" id="IPR000719">
    <property type="entry name" value="Prot_kinase_dom"/>
</dbReference>
<dbReference type="GO" id="GO:0004672">
    <property type="term" value="F:protein kinase activity"/>
    <property type="evidence" value="ECO:0007669"/>
    <property type="project" value="InterPro"/>
</dbReference>
<organism evidence="3 4">
    <name type="scientific">Bombardia bombarda</name>
    <dbReference type="NCBI Taxonomy" id="252184"/>
    <lineage>
        <taxon>Eukaryota</taxon>
        <taxon>Fungi</taxon>
        <taxon>Dikarya</taxon>
        <taxon>Ascomycota</taxon>
        <taxon>Pezizomycotina</taxon>
        <taxon>Sordariomycetes</taxon>
        <taxon>Sordariomycetidae</taxon>
        <taxon>Sordariales</taxon>
        <taxon>Lasiosphaeriaceae</taxon>
        <taxon>Bombardia</taxon>
    </lineage>
</organism>
<gene>
    <name evidence="3" type="ORF">B0T17DRAFT_507974</name>
</gene>
<evidence type="ECO:0000313" key="3">
    <source>
        <dbReference type="EMBL" id="KAK0624946.1"/>
    </source>
</evidence>
<protein>
    <recommendedName>
        <fullName evidence="2">Protein kinase domain-containing protein</fullName>
    </recommendedName>
</protein>
<feature type="region of interest" description="Disordered" evidence="1">
    <location>
        <begin position="1"/>
        <end position="55"/>
    </location>
</feature>
<accession>A0AA39X0F0</accession>
<dbReference type="Pfam" id="PF00069">
    <property type="entry name" value="Pkinase"/>
    <property type="match status" value="1"/>
</dbReference>
<name>A0AA39X0F0_9PEZI</name>
<proteinExistence type="predicted"/>
<keyword evidence="4" id="KW-1185">Reference proteome</keyword>
<dbReference type="SUPFAM" id="SSF56112">
    <property type="entry name" value="Protein kinase-like (PK-like)"/>
    <property type="match status" value="1"/>
</dbReference>
<sequence length="289" mass="32648">MLATAPTRNRNNRYGFGLPIQTRIPPPPSAAGARRDSKPQAASAMPASIEEDDPMLDYPPEDWISSMIGTRGLLYRFSDSLVYKTNITPREADLIEAAGDLTLKLRTRVLWKGSRSPAGTKAVIIDHGRRFMPPDVAPDKRKAVVLEMFLLLDKLHNQHGIVHGDIRASKFLWGRDGRLKLVDYGSAKFITEDPKSWNACHATETHFTSMRARRPRDSGNKVDRIPPPTVFDDYYALAVTIWTMFTGKVPGSHQFNTRSVKRSDLAKVDDDQIRRWIRKVFKMAGCIFL</sequence>
<feature type="domain" description="Protein kinase" evidence="2">
    <location>
        <begin position="1"/>
        <end position="289"/>
    </location>
</feature>
<dbReference type="InterPro" id="IPR011009">
    <property type="entry name" value="Kinase-like_dom_sf"/>
</dbReference>
<dbReference type="GO" id="GO:0005524">
    <property type="term" value="F:ATP binding"/>
    <property type="evidence" value="ECO:0007669"/>
    <property type="project" value="InterPro"/>
</dbReference>
<dbReference type="PROSITE" id="PS50011">
    <property type="entry name" value="PROTEIN_KINASE_DOM"/>
    <property type="match status" value="1"/>
</dbReference>
<dbReference type="Proteomes" id="UP001174934">
    <property type="component" value="Unassembled WGS sequence"/>
</dbReference>
<reference evidence="3" key="1">
    <citation type="submission" date="2023-06" db="EMBL/GenBank/DDBJ databases">
        <title>Genome-scale phylogeny and comparative genomics of the fungal order Sordariales.</title>
        <authorList>
            <consortium name="Lawrence Berkeley National Laboratory"/>
            <person name="Hensen N."/>
            <person name="Bonometti L."/>
            <person name="Westerberg I."/>
            <person name="Brannstrom I.O."/>
            <person name="Guillou S."/>
            <person name="Cros-Aarteil S."/>
            <person name="Calhoun S."/>
            <person name="Haridas S."/>
            <person name="Kuo A."/>
            <person name="Mondo S."/>
            <person name="Pangilinan J."/>
            <person name="Riley R."/>
            <person name="LaButti K."/>
            <person name="Andreopoulos B."/>
            <person name="Lipzen A."/>
            <person name="Chen C."/>
            <person name="Yanf M."/>
            <person name="Daum C."/>
            <person name="Ng V."/>
            <person name="Clum A."/>
            <person name="Steindorff A."/>
            <person name="Ohm R."/>
            <person name="Martin F."/>
            <person name="Silar P."/>
            <person name="Natvig D."/>
            <person name="Lalanne C."/>
            <person name="Gautier V."/>
            <person name="Ament-velasquez S.L."/>
            <person name="Kruys A."/>
            <person name="Hutchinson M.I."/>
            <person name="Powell A.J."/>
            <person name="Barry K."/>
            <person name="Miller A.N."/>
            <person name="Grigoriev I.V."/>
            <person name="Debuchy R."/>
            <person name="Gladieux P."/>
            <person name="Thoren M.H."/>
            <person name="Johannesson H."/>
        </authorList>
    </citation>
    <scope>NUCLEOTIDE SEQUENCE</scope>
    <source>
        <strain evidence="3">SMH3391-2</strain>
    </source>
</reference>
<comment type="caution">
    <text evidence="3">The sequence shown here is derived from an EMBL/GenBank/DDBJ whole genome shotgun (WGS) entry which is preliminary data.</text>
</comment>
<evidence type="ECO:0000256" key="1">
    <source>
        <dbReference type="SAM" id="MobiDB-lite"/>
    </source>
</evidence>
<dbReference type="Gene3D" id="1.10.510.10">
    <property type="entry name" value="Transferase(Phosphotransferase) domain 1"/>
    <property type="match status" value="1"/>
</dbReference>
<dbReference type="AlphaFoldDB" id="A0AA39X0F0"/>
<evidence type="ECO:0000259" key="2">
    <source>
        <dbReference type="PROSITE" id="PS50011"/>
    </source>
</evidence>
<dbReference type="EMBL" id="JAULSR010000003">
    <property type="protein sequence ID" value="KAK0624946.1"/>
    <property type="molecule type" value="Genomic_DNA"/>
</dbReference>
<evidence type="ECO:0000313" key="4">
    <source>
        <dbReference type="Proteomes" id="UP001174934"/>
    </source>
</evidence>